<dbReference type="Proteomes" id="UP000283509">
    <property type="component" value="Unassembled WGS sequence"/>
</dbReference>
<dbReference type="PANTHER" id="PTHR24413">
    <property type="entry name" value="SPECKLE-TYPE POZ PROTEIN"/>
    <property type="match status" value="1"/>
</dbReference>
<evidence type="ECO:0000313" key="3">
    <source>
        <dbReference type="Proteomes" id="UP000283509"/>
    </source>
</evidence>
<dbReference type="SUPFAM" id="SSF109732">
    <property type="entry name" value="HBS1-like domain"/>
    <property type="match status" value="1"/>
</dbReference>
<keyword evidence="3" id="KW-1185">Reference proteome</keyword>
<evidence type="ECO:0000313" key="2">
    <source>
        <dbReference type="EMBL" id="ROT65748.1"/>
    </source>
</evidence>
<proteinExistence type="predicted"/>
<protein>
    <submittedName>
        <fullName evidence="2">Kelch repeat and BTB domain-containing protein 4</fullName>
    </submittedName>
</protein>
<dbReference type="Gene3D" id="1.10.8.10">
    <property type="entry name" value="DNA helicase RuvA subunit, C-terminal domain"/>
    <property type="match status" value="1"/>
</dbReference>
<dbReference type="InterPro" id="IPR000210">
    <property type="entry name" value="BTB/POZ_dom"/>
</dbReference>
<dbReference type="Gene3D" id="3.30.710.10">
    <property type="entry name" value="Potassium Channel Kv1.1, Chain A"/>
    <property type="match status" value="1"/>
</dbReference>
<dbReference type="InterPro" id="IPR037189">
    <property type="entry name" value="HBS1-like_N_sf"/>
</dbReference>
<dbReference type="EMBL" id="QCYY01003043">
    <property type="protein sequence ID" value="ROT65748.1"/>
    <property type="molecule type" value="Genomic_DNA"/>
</dbReference>
<organism evidence="2 3">
    <name type="scientific">Penaeus vannamei</name>
    <name type="common">Whiteleg shrimp</name>
    <name type="synonym">Litopenaeus vannamei</name>
    <dbReference type="NCBI Taxonomy" id="6689"/>
    <lineage>
        <taxon>Eukaryota</taxon>
        <taxon>Metazoa</taxon>
        <taxon>Ecdysozoa</taxon>
        <taxon>Arthropoda</taxon>
        <taxon>Crustacea</taxon>
        <taxon>Multicrustacea</taxon>
        <taxon>Malacostraca</taxon>
        <taxon>Eumalacostraca</taxon>
        <taxon>Eucarida</taxon>
        <taxon>Decapoda</taxon>
        <taxon>Dendrobranchiata</taxon>
        <taxon>Penaeoidea</taxon>
        <taxon>Penaeidae</taxon>
        <taxon>Penaeus</taxon>
    </lineage>
</organism>
<sequence>MGRQKQFARNLGISHRCIIVHGCSVQTFQLLLGFLYAGHVDCTSLPPDQMVDLLVLADHYGVDALKLLVESGLEQHVDDDSVVPLLIVAHHCNASHLKEVCVHHCVVNAVVMEGDALAQLPEDLRHHLTLALGKHRKWCSGAIGEDVLVGGNGGGGEDSPLSVSSTDPLIDDQVSLIPGLQYGSNSLEGGLRQVETVVQQLREVVGHQVPRSTLVQITLAADYDLNRALNFFFASSS</sequence>
<comment type="caution">
    <text evidence="2">The sequence shown here is derived from an EMBL/GenBank/DDBJ whole genome shotgun (WGS) entry which is preliminary data.</text>
</comment>
<reference evidence="2 3" key="2">
    <citation type="submission" date="2019-01" db="EMBL/GenBank/DDBJ databases">
        <title>The decoding of complex shrimp genome reveals the adaptation for benthos swimmer, frequently molting mechanism and breeding impact on genome.</title>
        <authorList>
            <person name="Sun Y."/>
            <person name="Gao Y."/>
            <person name="Yu Y."/>
        </authorList>
    </citation>
    <scope>NUCLEOTIDE SEQUENCE [LARGE SCALE GENOMIC DNA]</scope>
    <source>
        <tissue evidence="2">Muscle</tissue>
    </source>
</reference>
<dbReference type="OrthoDB" id="684045at2759"/>
<dbReference type="SUPFAM" id="SSF54695">
    <property type="entry name" value="POZ domain"/>
    <property type="match status" value="1"/>
</dbReference>
<dbReference type="STRING" id="6689.A0A3R7SLE6"/>
<name>A0A3R7SLE6_PENVA</name>
<evidence type="ECO:0000259" key="1">
    <source>
        <dbReference type="Pfam" id="PF00651"/>
    </source>
</evidence>
<dbReference type="AlphaFoldDB" id="A0A3R7SLE6"/>
<dbReference type="InterPro" id="IPR011333">
    <property type="entry name" value="SKP1/BTB/POZ_sf"/>
</dbReference>
<accession>A0A3R7SLE6</accession>
<feature type="domain" description="BTB" evidence="1">
    <location>
        <begin position="17"/>
        <end position="75"/>
    </location>
</feature>
<reference evidence="2 3" key="1">
    <citation type="submission" date="2018-04" db="EMBL/GenBank/DDBJ databases">
        <authorList>
            <person name="Zhang X."/>
            <person name="Yuan J."/>
            <person name="Li F."/>
            <person name="Xiang J."/>
        </authorList>
    </citation>
    <scope>NUCLEOTIDE SEQUENCE [LARGE SCALE GENOMIC DNA]</scope>
    <source>
        <tissue evidence="2">Muscle</tissue>
    </source>
</reference>
<dbReference type="Pfam" id="PF00651">
    <property type="entry name" value="BTB"/>
    <property type="match status" value="1"/>
</dbReference>
<gene>
    <name evidence="2" type="ORF">C7M84_016275</name>
</gene>